<keyword evidence="1" id="KW-0175">Coiled coil</keyword>
<feature type="domain" description="J" evidence="3">
    <location>
        <begin position="9"/>
        <end position="74"/>
    </location>
</feature>
<dbReference type="Gene3D" id="1.10.510.10">
    <property type="entry name" value="Transferase(Phosphotransferase) domain 1"/>
    <property type="match status" value="1"/>
</dbReference>
<dbReference type="VEuPathDB" id="FungiDB:AO090701001123"/>
<feature type="coiled-coil region" evidence="1">
    <location>
        <begin position="290"/>
        <end position="317"/>
    </location>
</feature>
<dbReference type="PANTHER" id="PTHR38248:SF2">
    <property type="entry name" value="FUNK1 11"/>
    <property type="match status" value="1"/>
</dbReference>
<dbReference type="Pfam" id="PF17667">
    <property type="entry name" value="Pkinase_fungal"/>
    <property type="match status" value="1"/>
</dbReference>
<evidence type="ECO:0000259" key="3">
    <source>
        <dbReference type="PROSITE" id="PS50076"/>
    </source>
</evidence>
<dbReference type="PROSITE" id="PS50076">
    <property type="entry name" value="DNAJ_2"/>
    <property type="match status" value="1"/>
</dbReference>
<reference evidence="4 5" key="1">
    <citation type="submission" date="2016-10" db="EMBL/GenBank/DDBJ databases">
        <title>Genome sequencing of Aspergillus oryzae BCC7051.</title>
        <authorList>
            <person name="Thammarongtham C."/>
            <person name="Vorapreeda T."/>
            <person name="Nookaew I."/>
            <person name="Srisuk T."/>
            <person name="Land M."/>
            <person name="Jeennor S."/>
            <person name="Laoteng K."/>
        </authorList>
    </citation>
    <scope>NUCLEOTIDE SEQUENCE [LARGE SCALE GENOMIC DNA]</scope>
    <source>
        <strain evidence="4 5">BCC7051</strain>
    </source>
</reference>
<dbReference type="InterPro" id="IPR009571">
    <property type="entry name" value="SUR7/Rim9-like_fungi"/>
</dbReference>
<dbReference type="OrthoDB" id="5584477at2759"/>
<evidence type="ECO:0000313" key="4">
    <source>
        <dbReference type="EMBL" id="OOO03905.1"/>
    </source>
</evidence>
<organism evidence="4 5">
    <name type="scientific">Aspergillus oryzae</name>
    <name type="common">Yellow koji mold</name>
    <dbReference type="NCBI Taxonomy" id="5062"/>
    <lineage>
        <taxon>Eukaryota</taxon>
        <taxon>Fungi</taxon>
        <taxon>Dikarya</taxon>
        <taxon>Ascomycota</taxon>
        <taxon>Pezizomycotina</taxon>
        <taxon>Eurotiomycetes</taxon>
        <taxon>Eurotiomycetidae</taxon>
        <taxon>Eurotiales</taxon>
        <taxon>Aspergillaceae</taxon>
        <taxon>Aspergillus</taxon>
        <taxon>Aspergillus subgen. Circumdati</taxon>
    </lineage>
</organism>
<evidence type="ECO:0000256" key="2">
    <source>
        <dbReference type="SAM" id="MobiDB-lite"/>
    </source>
</evidence>
<evidence type="ECO:0000313" key="5">
    <source>
        <dbReference type="Proteomes" id="UP000190312"/>
    </source>
</evidence>
<dbReference type="InterPro" id="IPR040976">
    <property type="entry name" value="Pkinase_fungal"/>
</dbReference>
<proteinExistence type="predicted"/>
<accession>A0A1S9D4A1</accession>
<dbReference type="SMART" id="SM00271">
    <property type="entry name" value="DnaJ"/>
    <property type="match status" value="1"/>
</dbReference>
<dbReference type="Proteomes" id="UP000190312">
    <property type="component" value="Unassembled WGS sequence"/>
</dbReference>
<dbReference type="CDD" id="cd06257">
    <property type="entry name" value="DnaJ"/>
    <property type="match status" value="1"/>
</dbReference>
<dbReference type="VEuPathDB" id="FungiDB:AO090010000235"/>
<dbReference type="GO" id="GO:0005886">
    <property type="term" value="C:plasma membrane"/>
    <property type="evidence" value="ECO:0007669"/>
    <property type="project" value="InterPro"/>
</dbReference>
<dbReference type="Pfam" id="PF06687">
    <property type="entry name" value="SUR7"/>
    <property type="match status" value="1"/>
</dbReference>
<dbReference type="SUPFAM" id="SSF46565">
    <property type="entry name" value="Chaperone J-domain"/>
    <property type="match status" value="1"/>
</dbReference>
<dbReference type="SUPFAM" id="SSF56112">
    <property type="entry name" value="Protein kinase-like (PK-like)"/>
    <property type="match status" value="1"/>
</dbReference>
<dbReference type="Pfam" id="PF00226">
    <property type="entry name" value="DnaJ"/>
    <property type="match status" value="1"/>
</dbReference>
<gene>
    <name evidence="4" type="ORF">OAory_01095460</name>
</gene>
<evidence type="ECO:0000256" key="1">
    <source>
        <dbReference type="SAM" id="Coils"/>
    </source>
</evidence>
<dbReference type="InterPro" id="IPR036869">
    <property type="entry name" value="J_dom_sf"/>
</dbReference>
<feature type="region of interest" description="Disordered" evidence="2">
    <location>
        <begin position="898"/>
        <end position="941"/>
    </location>
</feature>
<dbReference type="VEuPathDB" id="FungiDB:AO090701001293"/>
<dbReference type="Gene3D" id="1.10.287.110">
    <property type="entry name" value="DnaJ domain"/>
    <property type="match status" value="1"/>
</dbReference>
<dbReference type="EMBL" id="MKZY01000012">
    <property type="protein sequence ID" value="OOO03905.1"/>
    <property type="molecule type" value="Genomic_DNA"/>
</dbReference>
<sequence>MSPTSVGHDYYEILGISHDAQPATVKLAYKRLALARHPDRRKNEPNATADFQLLSEAYGELSDIHKRQEYDKLYRSAILPGKIKSQKIAELEERLRQFALKREGSKTLLYNTKKDLIRLRAEKDSVKGEKERLLKERATEETWWSYISSLMIGNTVEFNQRRQRREREITDSIGKQRTKEWNIDLKLAEVQYLERMLDSISSAEIEIKVEITKIEERWRERLSLQEMERANLTGFGSTLEKKLTGLISQRSVFDDSLAAVAGTTSDVSSTLQDTSNTAQNEGNDAIDGVMEAVGNAVDEAKNQAQDVSDKLAKIESNIEGFYIIGLWGYCQGSFNETGSTARKCTPPSSSFWFNFTEVLGLESSWAEKIFPSEVEKVVGVYKVASKGISATYITALTTTVLTLITGLTAMVSGWGSCLISICAMISMVSNIAGSATVTGVYVSLVGVLESVFYSAGINASLGQKMLSSSVNSDEFNLERLLPLLIAAFKRESDEVIWDNIYAAAAETTPPPRPPPYVEQTPYSCSTSMISNSHERRDDIDPVLKEELGSIYTDVPGFEEAFFGGVEDLEKAGTAVFHRFIEGDDPLYRETAGWRDWPQSAEERQVLDWLVTKVERFYEIATENVFVPKNHRKVLGWPHQPLQGSTAARKLDIGFIPSLESADKSTLWSHILVIGELKRNPKMDTASSAWRDLGRYAREVFAAQDTRRYVLGFTLCGPILRLWEFDRIGAIASTPFDVNKDPVRFIISMLGFLQMDSDQLGYDPTILTSSEGYRYVQIVRDGQPERLILEERMRRASCVVGRATICWKAYREGDKSKTPLVIKDSWQYPEREEEGALLRDVTQKGVVNVARYYYHGTVQVDGKNDDIQAAVRRGLDMARAKKYRFPRSDVSYIGFASTDGSKASHSAGGAGHKRSSSHLEATLPSTKRSCSSSPIRDNHSQENRVHRRVIVRDYGVPIYKAESRVVILSALERCIEGYESLHLHAGLFQGDISTGNLIINNEEGNPSWPAFLIDLDLAIWERREQPSGARGKTGTRAFMAIGLLLGEKHSFMHDLESFFWVIFWICIHYPAFTKKKVVRRFEKWNYVDMEELAELKKGTVAHEGDFLHMVEDLFTDLYKPLGPWVNRLRKVVFPNGGRWEKETKDLYVQMREVLKDACKDPKVLAE</sequence>
<dbReference type="eggNOG" id="ENOG502QRB5">
    <property type="taxonomic scope" value="Eukaryota"/>
</dbReference>
<dbReference type="InterPro" id="IPR011009">
    <property type="entry name" value="Kinase-like_dom_sf"/>
</dbReference>
<feature type="compositionally biased region" description="Polar residues" evidence="2">
    <location>
        <begin position="922"/>
        <end position="934"/>
    </location>
</feature>
<dbReference type="AlphaFoldDB" id="A0A1S9D4A1"/>
<dbReference type="PANTHER" id="PTHR38248">
    <property type="entry name" value="FUNK1 6"/>
    <property type="match status" value="1"/>
</dbReference>
<dbReference type="PRINTS" id="PR00625">
    <property type="entry name" value="JDOMAIN"/>
</dbReference>
<comment type="caution">
    <text evidence="4">The sequence shown here is derived from an EMBL/GenBank/DDBJ whole genome shotgun (WGS) entry which is preliminary data.</text>
</comment>
<dbReference type="InterPro" id="IPR001623">
    <property type="entry name" value="DnaJ_domain"/>
</dbReference>
<name>A0A1S9D4A1_ASPOZ</name>
<protein>
    <submittedName>
        <fullName evidence="4">Actin cortical patch SUR7/pH-response regulator PalI</fullName>
    </submittedName>
</protein>